<accession>A0A5M4FFK3</accession>
<feature type="domain" description="ABC transmembrane type-1" evidence="8">
    <location>
        <begin position="67"/>
        <end position="254"/>
    </location>
</feature>
<dbReference type="NCBIfam" id="TIGR01726">
    <property type="entry name" value="HEQRo_perm_3TM"/>
    <property type="match status" value="1"/>
</dbReference>
<dbReference type="EMBL" id="SDPQ02000002">
    <property type="protein sequence ID" value="KAA1398147.1"/>
    <property type="molecule type" value="Genomic_DNA"/>
</dbReference>
<dbReference type="CDD" id="cd06261">
    <property type="entry name" value="TM_PBP2"/>
    <property type="match status" value="1"/>
</dbReference>
<evidence type="ECO:0000259" key="8">
    <source>
        <dbReference type="PROSITE" id="PS50928"/>
    </source>
</evidence>
<dbReference type="GO" id="GO:0043190">
    <property type="term" value="C:ATP-binding cassette (ABC) transporter complex"/>
    <property type="evidence" value="ECO:0007669"/>
    <property type="project" value="InterPro"/>
</dbReference>
<feature type="transmembrane region" description="Helical" evidence="7">
    <location>
        <begin position="133"/>
        <end position="154"/>
    </location>
</feature>
<dbReference type="InterPro" id="IPR010065">
    <property type="entry name" value="AA_ABC_transptr_permease_3TM"/>
</dbReference>
<keyword evidence="5 7" id="KW-1133">Transmembrane helix</keyword>
<feature type="transmembrane region" description="Helical" evidence="7">
    <location>
        <begin position="182"/>
        <end position="204"/>
    </location>
</feature>
<dbReference type="PROSITE" id="PS50928">
    <property type="entry name" value="ABC_TM1"/>
    <property type="match status" value="1"/>
</dbReference>
<keyword evidence="2 7" id="KW-0813">Transport</keyword>
<evidence type="ECO:0000256" key="4">
    <source>
        <dbReference type="ARBA" id="ARBA00022692"/>
    </source>
</evidence>
<comment type="similarity">
    <text evidence="7">Belongs to the binding-protein-dependent transport system permease family.</text>
</comment>
<comment type="caution">
    <text evidence="9">The sequence shown here is derived from an EMBL/GenBank/DDBJ whole genome shotgun (WGS) entry which is preliminary data.</text>
</comment>
<keyword evidence="3" id="KW-1003">Cell membrane</keyword>
<dbReference type="PANTHER" id="PTHR30614:SF21">
    <property type="entry name" value="AMINO ACID ABC TRANSPORTER PERMEASE"/>
    <property type="match status" value="1"/>
</dbReference>
<dbReference type="Proteomes" id="UP000380867">
    <property type="component" value="Unassembled WGS sequence"/>
</dbReference>
<gene>
    <name evidence="9" type="ORF">ESP70_012540</name>
</gene>
<dbReference type="Pfam" id="PF00528">
    <property type="entry name" value="BPD_transp_1"/>
    <property type="match status" value="1"/>
</dbReference>
<comment type="subcellular location">
    <subcellularLocation>
        <location evidence="1 7">Cell membrane</location>
        <topology evidence="1 7">Multi-pass membrane protein</topology>
    </subcellularLocation>
</comment>
<evidence type="ECO:0000256" key="2">
    <source>
        <dbReference type="ARBA" id="ARBA00022448"/>
    </source>
</evidence>
<sequence length="288" mass="31356">MAASVLFDAPGPRTRSRHRVYTAISSVILAGIVGLVIWQLWRKDQFAYTYWEPFVTPNIVELLVKGLGKTLLAAVVAIAGALVWGVVFGVAKLSEHRVLRWPAWTVVEFFRAVPLLMLIISTWFFIGPEPGPHAYWALVIGLVLYNGAVFAEIFRAGINAVDRGQSEAAYALGMRKTMVMRLILVPQAIKIMLPAFISQTIVALKDTSLGYAILAPGLTYEGKIIFGTFRNTIQTAVVIAAIYILVNLMLSWLATKAQRRFAGEHKLDIVGGVVQRQPGGGAAGAPGP</sequence>
<feature type="transmembrane region" description="Helical" evidence="7">
    <location>
        <begin position="71"/>
        <end position="91"/>
    </location>
</feature>
<keyword evidence="6 7" id="KW-0472">Membrane</keyword>
<dbReference type="SUPFAM" id="SSF161098">
    <property type="entry name" value="MetI-like"/>
    <property type="match status" value="1"/>
</dbReference>
<dbReference type="OrthoDB" id="4543034at2"/>
<feature type="transmembrane region" description="Helical" evidence="7">
    <location>
        <begin position="224"/>
        <end position="250"/>
    </location>
</feature>
<evidence type="ECO:0000256" key="3">
    <source>
        <dbReference type="ARBA" id="ARBA00022475"/>
    </source>
</evidence>
<feature type="transmembrane region" description="Helical" evidence="7">
    <location>
        <begin position="20"/>
        <end position="41"/>
    </location>
</feature>
<dbReference type="RefSeq" id="WP_149689577.1">
    <property type="nucleotide sequence ID" value="NZ_SDPQ02000002.1"/>
</dbReference>
<evidence type="ECO:0000313" key="10">
    <source>
        <dbReference type="Proteomes" id="UP000380867"/>
    </source>
</evidence>
<evidence type="ECO:0000256" key="5">
    <source>
        <dbReference type="ARBA" id="ARBA00022989"/>
    </source>
</evidence>
<dbReference type="InterPro" id="IPR043429">
    <property type="entry name" value="ArtM/GltK/GlnP/TcyL/YhdX-like"/>
</dbReference>
<evidence type="ECO:0000256" key="6">
    <source>
        <dbReference type="ARBA" id="ARBA00023136"/>
    </source>
</evidence>
<feature type="transmembrane region" description="Helical" evidence="7">
    <location>
        <begin position="103"/>
        <end position="127"/>
    </location>
</feature>
<reference evidence="9" key="1">
    <citation type="submission" date="2019-09" db="EMBL/GenBank/DDBJ databases">
        <authorList>
            <person name="Li J."/>
        </authorList>
    </citation>
    <scope>NUCLEOTIDE SEQUENCE [LARGE SCALE GENOMIC DNA]</scope>
    <source>
        <strain evidence="9">JCM 14732</strain>
    </source>
</reference>
<name>A0A5M4FFK3_9ACTN</name>
<protein>
    <submittedName>
        <fullName evidence="9">Amino acid ABC transporter permease</fullName>
    </submittedName>
</protein>
<keyword evidence="4 7" id="KW-0812">Transmembrane</keyword>
<dbReference type="GO" id="GO:0006865">
    <property type="term" value="P:amino acid transport"/>
    <property type="evidence" value="ECO:0007669"/>
    <property type="project" value="TreeGrafter"/>
</dbReference>
<keyword evidence="10" id="KW-1185">Reference proteome</keyword>
<dbReference type="InterPro" id="IPR035906">
    <property type="entry name" value="MetI-like_sf"/>
</dbReference>
<dbReference type="PANTHER" id="PTHR30614">
    <property type="entry name" value="MEMBRANE COMPONENT OF AMINO ACID ABC TRANSPORTER"/>
    <property type="match status" value="1"/>
</dbReference>
<evidence type="ECO:0000256" key="7">
    <source>
        <dbReference type="RuleBase" id="RU363032"/>
    </source>
</evidence>
<evidence type="ECO:0000256" key="1">
    <source>
        <dbReference type="ARBA" id="ARBA00004651"/>
    </source>
</evidence>
<dbReference type="InterPro" id="IPR000515">
    <property type="entry name" value="MetI-like"/>
</dbReference>
<organism evidence="9 10">
    <name type="scientific">Aeromicrobium ginsengisoli</name>
    <dbReference type="NCBI Taxonomy" id="363867"/>
    <lineage>
        <taxon>Bacteria</taxon>
        <taxon>Bacillati</taxon>
        <taxon>Actinomycetota</taxon>
        <taxon>Actinomycetes</taxon>
        <taxon>Propionibacteriales</taxon>
        <taxon>Nocardioidaceae</taxon>
        <taxon>Aeromicrobium</taxon>
    </lineage>
</organism>
<dbReference type="Gene3D" id="1.10.3720.10">
    <property type="entry name" value="MetI-like"/>
    <property type="match status" value="1"/>
</dbReference>
<dbReference type="GO" id="GO:0022857">
    <property type="term" value="F:transmembrane transporter activity"/>
    <property type="evidence" value="ECO:0007669"/>
    <property type="project" value="InterPro"/>
</dbReference>
<evidence type="ECO:0000313" key="9">
    <source>
        <dbReference type="EMBL" id="KAA1398147.1"/>
    </source>
</evidence>
<dbReference type="AlphaFoldDB" id="A0A5M4FFK3"/>
<proteinExistence type="inferred from homology"/>